<evidence type="ECO:0000313" key="4">
    <source>
        <dbReference type="EMBL" id="MCQ8118522.1"/>
    </source>
</evidence>
<dbReference type="GO" id="GO:0032259">
    <property type="term" value="P:methylation"/>
    <property type="evidence" value="ECO:0007669"/>
    <property type="project" value="UniProtKB-KW"/>
</dbReference>
<gene>
    <name evidence="4" type="ORF">NP589_13880</name>
</gene>
<dbReference type="Proteomes" id="UP001524570">
    <property type="component" value="Unassembled WGS sequence"/>
</dbReference>
<evidence type="ECO:0000256" key="3">
    <source>
        <dbReference type="ARBA" id="ARBA00022691"/>
    </source>
</evidence>
<dbReference type="GO" id="GO:0008168">
    <property type="term" value="F:methyltransferase activity"/>
    <property type="evidence" value="ECO:0007669"/>
    <property type="project" value="UniProtKB-KW"/>
</dbReference>
<dbReference type="RefSeq" id="WP_256607529.1">
    <property type="nucleotide sequence ID" value="NZ_JANIBL010000042.1"/>
</dbReference>
<keyword evidence="1 4" id="KW-0489">Methyltransferase</keyword>
<dbReference type="Gene3D" id="3.40.50.150">
    <property type="entry name" value="Vaccinia Virus protein VP39"/>
    <property type="match status" value="1"/>
</dbReference>
<dbReference type="InterPro" id="IPR012327">
    <property type="entry name" value="MeTrfase_D12"/>
</dbReference>
<keyword evidence="5" id="KW-1185">Reference proteome</keyword>
<evidence type="ECO:0000256" key="2">
    <source>
        <dbReference type="ARBA" id="ARBA00022679"/>
    </source>
</evidence>
<sequence>MGYLGSKGASGVYQAIIANMPPHDVYIEAFLGSGVVMRRKPPAFHSIGIDLDDTVLDPEHYPGVELICTDATNYLAAFDYTQYKKVLVFCDPPYLQITRTSSSRYKHEFTDDDHLRLIDVIRQVPADVIISGYPSALYAEHLADWRTFQYQAMTRGGVRTEQLWFNYAPDAVYWSAYAGKDFIDRQRIKRKAKRWADNYAALPPAEQLAILSAMLARAQTDSSMEDPNTSQAYTGPVGVKLKIDDI</sequence>
<protein>
    <submittedName>
        <fullName evidence="4">DNA adenine methylase</fullName>
    </submittedName>
</protein>
<evidence type="ECO:0000256" key="1">
    <source>
        <dbReference type="ARBA" id="ARBA00022603"/>
    </source>
</evidence>
<dbReference type="InterPro" id="IPR029063">
    <property type="entry name" value="SAM-dependent_MTases_sf"/>
</dbReference>
<dbReference type="SUPFAM" id="SSF53335">
    <property type="entry name" value="S-adenosyl-L-methionine-dependent methyltransferases"/>
    <property type="match status" value="1"/>
</dbReference>
<name>A0ABT1TUR6_9GAMM</name>
<keyword evidence="2" id="KW-0808">Transferase</keyword>
<dbReference type="PANTHER" id="PTHR30481">
    <property type="entry name" value="DNA ADENINE METHYLASE"/>
    <property type="match status" value="1"/>
</dbReference>
<comment type="caution">
    <text evidence="4">The sequence shown here is derived from an EMBL/GenBank/DDBJ whole genome shotgun (WGS) entry which is preliminary data.</text>
</comment>
<evidence type="ECO:0000313" key="5">
    <source>
        <dbReference type="Proteomes" id="UP001524570"/>
    </source>
</evidence>
<dbReference type="EMBL" id="JANIBL010000042">
    <property type="protein sequence ID" value="MCQ8118522.1"/>
    <property type="molecule type" value="Genomic_DNA"/>
</dbReference>
<proteinExistence type="predicted"/>
<keyword evidence="3" id="KW-0949">S-adenosyl-L-methionine</keyword>
<accession>A0ABT1TUR6</accession>
<reference evidence="4 5" key="1">
    <citation type="submission" date="2022-07" db="EMBL/GenBank/DDBJ databases">
        <title>Methylomonas rivi sp. nov., Methylomonas rosea sp. nov., Methylomonas aureus sp. nov. and Methylomonas subterranea sp. nov., four novel methanotrophs isolated from a freshwater creek and the deep terrestrial subsurface.</title>
        <authorList>
            <person name="Abin C."/>
            <person name="Sankaranarayanan K."/>
            <person name="Garner C."/>
            <person name="Sindelar R."/>
            <person name="Kotary K."/>
            <person name="Garner R."/>
            <person name="Barclay S."/>
            <person name="Lawson P."/>
            <person name="Krumholz L."/>
        </authorList>
    </citation>
    <scope>NUCLEOTIDE SEQUENCE [LARGE SCALE GENOMIC DNA]</scope>
    <source>
        <strain evidence="4 5">WSC-7</strain>
    </source>
</reference>
<dbReference type="Pfam" id="PF02086">
    <property type="entry name" value="MethyltransfD12"/>
    <property type="match status" value="1"/>
</dbReference>
<organism evidence="4 5">
    <name type="scientific">Methylomonas rosea</name>
    <dbReference type="NCBI Taxonomy" id="2952227"/>
    <lineage>
        <taxon>Bacteria</taxon>
        <taxon>Pseudomonadati</taxon>
        <taxon>Pseudomonadota</taxon>
        <taxon>Gammaproteobacteria</taxon>
        <taxon>Methylococcales</taxon>
        <taxon>Methylococcaceae</taxon>
        <taxon>Methylomonas</taxon>
    </lineage>
</organism>